<dbReference type="InterPro" id="IPR006311">
    <property type="entry name" value="TAT_signal"/>
</dbReference>
<name>A0A7S3P7X8_9STRA</name>
<feature type="chain" id="PRO_5031328412" evidence="2">
    <location>
        <begin position="18"/>
        <end position="137"/>
    </location>
</feature>
<gene>
    <name evidence="3" type="ORF">ACOF00016_LOCUS9024</name>
</gene>
<accession>A0A7S3P7X8</accession>
<evidence type="ECO:0000256" key="2">
    <source>
        <dbReference type="SAM" id="SignalP"/>
    </source>
</evidence>
<evidence type="ECO:0000256" key="1">
    <source>
        <dbReference type="SAM" id="MobiDB-lite"/>
    </source>
</evidence>
<feature type="region of interest" description="Disordered" evidence="1">
    <location>
        <begin position="94"/>
        <end position="137"/>
    </location>
</feature>
<feature type="signal peptide" evidence="2">
    <location>
        <begin position="1"/>
        <end position="17"/>
    </location>
</feature>
<sequence length="137" mass="14805">MKISHVIALCSFGTTSAFVAHSTPKTTTSTTTSLTAVGRRQFMEAGAAALLVGAASSPLPAFALEDLSEPTPEEKEAAEKAAYEERLRRKAELQKLKAQPNNFSSGMKAELAKQKEMKSKSKEQQRNDLCEELGRGC</sequence>
<feature type="compositionally biased region" description="Basic and acidic residues" evidence="1">
    <location>
        <begin position="110"/>
        <end position="137"/>
    </location>
</feature>
<keyword evidence="2" id="KW-0732">Signal</keyword>
<protein>
    <submittedName>
        <fullName evidence="3">Uncharacterized protein</fullName>
    </submittedName>
</protein>
<dbReference type="AlphaFoldDB" id="A0A7S3P7X8"/>
<dbReference type="PROSITE" id="PS51318">
    <property type="entry name" value="TAT"/>
    <property type="match status" value="1"/>
</dbReference>
<evidence type="ECO:0000313" key="3">
    <source>
        <dbReference type="EMBL" id="CAE0411738.1"/>
    </source>
</evidence>
<organism evidence="3">
    <name type="scientific">Amphora coffeiformis</name>
    <dbReference type="NCBI Taxonomy" id="265554"/>
    <lineage>
        <taxon>Eukaryota</taxon>
        <taxon>Sar</taxon>
        <taxon>Stramenopiles</taxon>
        <taxon>Ochrophyta</taxon>
        <taxon>Bacillariophyta</taxon>
        <taxon>Bacillariophyceae</taxon>
        <taxon>Bacillariophycidae</taxon>
        <taxon>Thalassiophysales</taxon>
        <taxon>Catenulaceae</taxon>
        <taxon>Amphora</taxon>
    </lineage>
</organism>
<proteinExistence type="predicted"/>
<dbReference type="EMBL" id="HBIM01010824">
    <property type="protein sequence ID" value="CAE0411738.1"/>
    <property type="molecule type" value="Transcribed_RNA"/>
</dbReference>
<reference evidence="3" key="1">
    <citation type="submission" date="2021-01" db="EMBL/GenBank/DDBJ databases">
        <authorList>
            <person name="Corre E."/>
            <person name="Pelletier E."/>
            <person name="Niang G."/>
            <person name="Scheremetjew M."/>
            <person name="Finn R."/>
            <person name="Kale V."/>
            <person name="Holt S."/>
            <person name="Cochrane G."/>
            <person name="Meng A."/>
            <person name="Brown T."/>
            <person name="Cohen L."/>
        </authorList>
    </citation>
    <scope>NUCLEOTIDE SEQUENCE</scope>
    <source>
        <strain evidence="3">CCMP127</strain>
    </source>
</reference>